<dbReference type="STRING" id="100816.A0A175W5U1"/>
<dbReference type="Pfam" id="PF01284">
    <property type="entry name" value="MARVEL"/>
    <property type="match status" value="1"/>
</dbReference>
<evidence type="ECO:0000256" key="5">
    <source>
        <dbReference type="SAM" id="Phobius"/>
    </source>
</evidence>
<keyword evidence="8" id="KW-1185">Reference proteome</keyword>
<keyword evidence="4 5" id="KW-0472">Membrane</keyword>
<dbReference type="InterPro" id="IPR052649">
    <property type="entry name" value="NCE102-like"/>
</dbReference>
<dbReference type="GO" id="GO:0032126">
    <property type="term" value="C:eisosome"/>
    <property type="evidence" value="ECO:0007669"/>
    <property type="project" value="TreeGrafter"/>
</dbReference>
<sequence length="185" mass="19319">MHLAIAGGVRALQFVISLTILAIAADFIRHQVLGDAPVTTRYSTFTGGFGMLVCGVGAVALFVTSIPALVPIALDGLMGLFFLAGGIAWAVGLRGTGNCNDPVGMLGNQLLNRGSVSTDNDVYYGIIEPDDDELAVFNKLRGACQRGTAEEVLQFIAFGAAISLIGIGYSTWKRGTSMGSRHPAV</sequence>
<dbReference type="GO" id="GO:0070941">
    <property type="term" value="P:eisosome assembly"/>
    <property type="evidence" value="ECO:0007669"/>
    <property type="project" value="TreeGrafter"/>
</dbReference>
<feature type="transmembrane region" description="Helical" evidence="5">
    <location>
        <begin position="49"/>
        <end position="70"/>
    </location>
</feature>
<dbReference type="PANTHER" id="PTHR28165:SF2">
    <property type="entry name" value="MARVEL DOMAIN-CONTAINING PROTEIN"/>
    <property type="match status" value="1"/>
</dbReference>
<evidence type="ECO:0000313" key="7">
    <source>
        <dbReference type="EMBL" id="KXX78640.1"/>
    </source>
</evidence>
<feature type="transmembrane region" description="Helical" evidence="5">
    <location>
        <begin position="152"/>
        <end position="172"/>
    </location>
</feature>
<feature type="domain" description="MARVEL" evidence="6">
    <location>
        <begin position="6"/>
        <end position="160"/>
    </location>
</feature>
<evidence type="ECO:0000256" key="3">
    <source>
        <dbReference type="ARBA" id="ARBA00022989"/>
    </source>
</evidence>
<accession>A0A175W5U1</accession>
<dbReference type="InterPro" id="IPR008253">
    <property type="entry name" value="Marvel"/>
</dbReference>
<evidence type="ECO:0000259" key="6">
    <source>
        <dbReference type="Pfam" id="PF01284"/>
    </source>
</evidence>
<evidence type="ECO:0000256" key="4">
    <source>
        <dbReference type="ARBA" id="ARBA00023136"/>
    </source>
</evidence>
<keyword evidence="3 5" id="KW-1133">Transmembrane helix</keyword>
<feature type="transmembrane region" description="Helical" evidence="5">
    <location>
        <begin position="77"/>
        <end position="96"/>
    </location>
</feature>
<dbReference type="PANTHER" id="PTHR28165">
    <property type="entry name" value="NON-CLASSICAL EXPORT PROTEIN 2-RELATED"/>
    <property type="match status" value="1"/>
</dbReference>
<comment type="subcellular location">
    <subcellularLocation>
        <location evidence="1">Membrane</location>
        <topology evidence="1">Multi-pass membrane protein</topology>
    </subcellularLocation>
</comment>
<gene>
    <name evidence="7" type="ORF">MMYC01_205686</name>
</gene>
<organism evidence="7 8">
    <name type="scientific">Madurella mycetomatis</name>
    <dbReference type="NCBI Taxonomy" id="100816"/>
    <lineage>
        <taxon>Eukaryota</taxon>
        <taxon>Fungi</taxon>
        <taxon>Dikarya</taxon>
        <taxon>Ascomycota</taxon>
        <taxon>Pezizomycotina</taxon>
        <taxon>Sordariomycetes</taxon>
        <taxon>Sordariomycetidae</taxon>
        <taxon>Sordariales</taxon>
        <taxon>Sordariales incertae sedis</taxon>
        <taxon>Madurella</taxon>
    </lineage>
</organism>
<protein>
    <recommendedName>
        <fullName evidence="6">MARVEL domain-containing protein</fullName>
    </recommendedName>
</protein>
<feature type="transmembrane region" description="Helical" evidence="5">
    <location>
        <begin position="12"/>
        <end position="29"/>
    </location>
</feature>
<evidence type="ECO:0000256" key="1">
    <source>
        <dbReference type="ARBA" id="ARBA00004141"/>
    </source>
</evidence>
<dbReference type="EMBL" id="LCTW02000113">
    <property type="protein sequence ID" value="KXX78640.1"/>
    <property type="molecule type" value="Genomic_DNA"/>
</dbReference>
<evidence type="ECO:0000313" key="8">
    <source>
        <dbReference type="Proteomes" id="UP000078237"/>
    </source>
</evidence>
<dbReference type="VEuPathDB" id="FungiDB:MMYC01_205686"/>
<dbReference type="GO" id="GO:0072659">
    <property type="term" value="P:protein localization to plasma membrane"/>
    <property type="evidence" value="ECO:0007669"/>
    <property type="project" value="TreeGrafter"/>
</dbReference>
<dbReference type="AlphaFoldDB" id="A0A175W5U1"/>
<dbReference type="OrthoDB" id="2017497at2759"/>
<dbReference type="GO" id="GO:0005886">
    <property type="term" value="C:plasma membrane"/>
    <property type="evidence" value="ECO:0007669"/>
    <property type="project" value="TreeGrafter"/>
</dbReference>
<name>A0A175W5U1_9PEZI</name>
<comment type="caution">
    <text evidence="7">The sequence shown here is derived from an EMBL/GenBank/DDBJ whole genome shotgun (WGS) entry which is preliminary data.</text>
</comment>
<proteinExistence type="predicted"/>
<evidence type="ECO:0000256" key="2">
    <source>
        <dbReference type="ARBA" id="ARBA00022692"/>
    </source>
</evidence>
<keyword evidence="2 5" id="KW-0812">Transmembrane</keyword>
<dbReference type="Proteomes" id="UP000078237">
    <property type="component" value="Unassembled WGS sequence"/>
</dbReference>
<reference evidence="7 8" key="1">
    <citation type="journal article" date="2016" name="Genome Announc.">
        <title>Genome Sequence of Madurella mycetomatis mm55, Isolated from a Human Mycetoma Case in Sudan.</title>
        <authorList>
            <person name="Smit S."/>
            <person name="Derks M.F."/>
            <person name="Bervoets S."/>
            <person name="Fahal A."/>
            <person name="van Leeuwen W."/>
            <person name="van Belkum A."/>
            <person name="van de Sande W.W."/>
        </authorList>
    </citation>
    <scope>NUCLEOTIDE SEQUENCE [LARGE SCALE GENOMIC DNA]</scope>
    <source>
        <strain evidence="8">mm55</strain>
    </source>
</reference>